<dbReference type="Gene3D" id="3.40.50.1820">
    <property type="entry name" value="alpha/beta hydrolase"/>
    <property type="match status" value="1"/>
</dbReference>
<dbReference type="PANTHER" id="PTHR36837:SF2">
    <property type="entry name" value="POLY(3-HYDROXYALKANOATE) POLYMERASE SUBUNIT PHAC"/>
    <property type="match status" value="1"/>
</dbReference>
<dbReference type="Pfam" id="PF00561">
    <property type="entry name" value="Abhydrolase_1"/>
    <property type="match status" value="1"/>
</dbReference>
<proteinExistence type="predicted"/>
<protein>
    <submittedName>
        <fullName evidence="2">Polyhydroxyalkanoic acid synthase</fullName>
    </submittedName>
</protein>
<dbReference type="EMBL" id="JXSL01000030">
    <property type="protein sequence ID" value="KIL97079.1"/>
    <property type="molecule type" value="Genomic_DNA"/>
</dbReference>
<dbReference type="STRING" id="272627.CCC_00140"/>
<gene>
    <name evidence="2" type="ORF">CCC_00140</name>
</gene>
<comment type="caution">
    <text evidence="2">The sequence shown here is derived from an EMBL/GenBank/DDBJ whole genome shotgun (WGS) entry which is preliminary data.</text>
</comment>
<reference evidence="2 3" key="1">
    <citation type="submission" date="2015-01" db="EMBL/GenBank/DDBJ databases">
        <title>Genome Sequence of Magnetospirillum magnetotacticum Strain MS-1.</title>
        <authorList>
            <person name="Marinov G.K."/>
            <person name="Smalley M.D."/>
            <person name="DeSalvo G."/>
        </authorList>
    </citation>
    <scope>NUCLEOTIDE SEQUENCE [LARGE SCALE GENOMIC DNA]</scope>
    <source>
        <strain evidence="2 3">MS-1</strain>
    </source>
</reference>
<dbReference type="InterPro" id="IPR029058">
    <property type="entry name" value="AB_hydrolase_fold"/>
</dbReference>
<sequence>MSGQGNPVPRTGPRPLPLHLMTHASTLMSSRAALKHLKDGSLGWKPPLAQAGQDLAQSLKDAGPDAWTRLDEAVAAESIRRHEAFLAGIDAYRHHPYRRSLPPAPEIWRQGTTCLRDYRLPDCDNARPVLVVPSLINRAYILDLTQKRSLMRYLAAKGLAPFLVDWDAPGEAEKNFTLTDYIAGRLGAALDEVLRLTGRKPAVVGYCMGGLLALALAQRRPESVSALVLLATPFDFVTGRESNAVLMKALAQPMGALIDGVGEVPVDMLQAMFAGLDPGLAARKFTAFARLKRRSARARDFVALEDWANDGVALAGPVARECLFGWYGGNDPVEGRWCIEGRPVNPDEVTIPTLVMIPHRDRIVPPASALPLWERIPSAKLMRLSGGHVGMLTGPRAKTEVYGPLMRWLHRRAGV</sequence>
<accession>A0A0C2YBH4</accession>
<keyword evidence="3" id="KW-1185">Reference proteome</keyword>
<dbReference type="PANTHER" id="PTHR36837">
    <property type="entry name" value="POLY(3-HYDROXYALKANOATE) POLYMERASE SUBUNIT PHAC"/>
    <property type="match status" value="1"/>
</dbReference>
<evidence type="ECO:0000259" key="1">
    <source>
        <dbReference type="Pfam" id="PF00561"/>
    </source>
</evidence>
<dbReference type="Proteomes" id="UP000031971">
    <property type="component" value="Unassembled WGS sequence"/>
</dbReference>
<feature type="domain" description="AB hydrolase-1" evidence="1">
    <location>
        <begin position="128"/>
        <end position="395"/>
    </location>
</feature>
<name>A0A0C2YBH4_PARME</name>
<evidence type="ECO:0000313" key="3">
    <source>
        <dbReference type="Proteomes" id="UP000031971"/>
    </source>
</evidence>
<dbReference type="InterPro" id="IPR000073">
    <property type="entry name" value="AB_hydrolase_1"/>
</dbReference>
<dbReference type="AlphaFoldDB" id="A0A0C2YBH4"/>
<organism evidence="2 3">
    <name type="scientific">Paramagnetospirillum magnetotacticum MS-1</name>
    <dbReference type="NCBI Taxonomy" id="272627"/>
    <lineage>
        <taxon>Bacteria</taxon>
        <taxon>Pseudomonadati</taxon>
        <taxon>Pseudomonadota</taxon>
        <taxon>Alphaproteobacteria</taxon>
        <taxon>Rhodospirillales</taxon>
        <taxon>Magnetospirillaceae</taxon>
        <taxon>Paramagnetospirillum</taxon>
    </lineage>
</organism>
<dbReference type="InterPro" id="IPR051321">
    <property type="entry name" value="PHA/PHB_synthase"/>
</dbReference>
<dbReference type="SUPFAM" id="SSF53474">
    <property type="entry name" value="alpha/beta-Hydrolases"/>
    <property type="match status" value="1"/>
</dbReference>
<evidence type="ECO:0000313" key="2">
    <source>
        <dbReference type="EMBL" id="KIL97079.1"/>
    </source>
</evidence>